<name>A0AAV7FW18_DENCH</name>
<protein>
    <submittedName>
        <fullName evidence="1">Uncharacterized protein</fullName>
    </submittedName>
</protein>
<dbReference type="EMBL" id="JAGFBR010000019">
    <property type="protein sequence ID" value="KAH0448120.1"/>
    <property type="molecule type" value="Genomic_DNA"/>
</dbReference>
<dbReference type="AlphaFoldDB" id="A0AAV7FW18"/>
<keyword evidence="2" id="KW-1185">Reference proteome</keyword>
<reference evidence="1 2" key="1">
    <citation type="journal article" date="2021" name="Hortic Res">
        <title>Chromosome-scale assembly of the Dendrobium chrysotoxum genome enhances the understanding of orchid evolution.</title>
        <authorList>
            <person name="Zhang Y."/>
            <person name="Zhang G.Q."/>
            <person name="Zhang D."/>
            <person name="Liu X.D."/>
            <person name="Xu X.Y."/>
            <person name="Sun W.H."/>
            <person name="Yu X."/>
            <person name="Zhu X."/>
            <person name="Wang Z.W."/>
            <person name="Zhao X."/>
            <person name="Zhong W.Y."/>
            <person name="Chen H."/>
            <person name="Yin W.L."/>
            <person name="Huang T."/>
            <person name="Niu S.C."/>
            <person name="Liu Z.J."/>
        </authorList>
    </citation>
    <scope>NUCLEOTIDE SEQUENCE [LARGE SCALE GENOMIC DNA]</scope>
    <source>
        <strain evidence="1">Lindl</strain>
    </source>
</reference>
<evidence type="ECO:0000313" key="2">
    <source>
        <dbReference type="Proteomes" id="UP000775213"/>
    </source>
</evidence>
<accession>A0AAV7FW18</accession>
<comment type="caution">
    <text evidence="1">The sequence shown here is derived from an EMBL/GenBank/DDBJ whole genome shotgun (WGS) entry which is preliminary data.</text>
</comment>
<dbReference type="Proteomes" id="UP000775213">
    <property type="component" value="Unassembled WGS sequence"/>
</dbReference>
<sequence length="106" mass="12112">MMLEEVDVTIISLRTFSEGEWFFQVCLDFIGDNFSAVFGGRKSKAAFVVACTFLFLEKARLYKKKVKKCSNFSKQIPIAVGFLRKRQVLCFISFSCTPISCLLFIL</sequence>
<gene>
    <name evidence="1" type="ORF">IEQ34_021920</name>
</gene>
<organism evidence="1 2">
    <name type="scientific">Dendrobium chrysotoxum</name>
    <name type="common">Orchid</name>
    <dbReference type="NCBI Taxonomy" id="161865"/>
    <lineage>
        <taxon>Eukaryota</taxon>
        <taxon>Viridiplantae</taxon>
        <taxon>Streptophyta</taxon>
        <taxon>Embryophyta</taxon>
        <taxon>Tracheophyta</taxon>
        <taxon>Spermatophyta</taxon>
        <taxon>Magnoliopsida</taxon>
        <taxon>Liliopsida</taxon>
        <taxon>Asparagales</taxon>
        <taxon>Orchidaceae</taxon>
        <taxon>Epidendroideae</taxon>
        <taxon>Malaxideae</taxon>
        <taxon>Dendrobiinae</taxon>
        <taxon>Dendrobium</taxon>
    </lineage>
</organism>
<proteinExistence type="predicted"/>
<evidence type="ECO:0000313" key="1">
    <source>
        <dbReference type="EMBL" id="KAH0448120.1"/>
    </source>
</evidence>